<dbReference type="OrthoDB" id="2135133at2759"/>
<feature type="region of interest" description="Disordered" evidence="1">
    <location>
        <begin position="656"/>
        <end position="687"/>
    </location>
</feature>
<dbReference type="GO" id="GO:0005525">
    <property type="term" value="F:GTP binding"/>
    <property type="evidence" value="ECO:0007669"/>
    <property type="project" value="InterPro"/>
</dbReference>
<evidence type="ECO:0000313" key="5">
    <source>
        <dbReference type="EMBL" id="CAL4771017.1"/>
    </source>
</evidence>
<feature type="compositionally biased region" description="Polar residues" evidence="1">
    <location>
        <begin position="663"/>
        <end position="685"/>
    </location>
</feature>
<feature type="domain" description="G" evidence="2">
    <location>
        <begin position="249"/>
        <end position="370"/>
    </location>
</feature>
<protein>
    <submittedName>
        <fullName evidence="5">Heat shock protein DDB_G0283913</fullName>
    </submittedName>
</protein>
<evidence type="ECO:0000313" key="3">
    <source>
        <dbReference type="EMBL" id="CAI3983705.1"/>
    </source>
</evidence>
<dbReference type="PANTHER" id="PTHR34726:SF3">
    <property type="entry name" value="GUANYLATE-BINDING PROTEIN N-TERMINAL DOMAIN-CONTAINING PROTEIN-RELATED"/>
    <property type="match status" value="1"/>
</dbReference>
<gene>
    <name evidence="3" type="ORF">C1SCF055_LOCUS11295</name>
</gene>
<dbReference type="PANTHER" id="PTHR34726">
    <property type="entry name" value="GBP DOMAIN-CONTAINING PROTEIN"/>
    <property type="match status" value="1"/>
</dbReference>
<dbReference type="EMBL" id="CAMXCT020000829">
    <property type="protein sequence ID" value="CAL1137080.1"/>
    <property type="molecule type" value="Genomic_DNA"/>
</dbReference>
<sequence length="722" mass="81217">MSAGNIEVDAVNAKVIWRVPNAECQGVARDQCLTREVDFLGVQVKLDLYPQSCQAHSRPVLRLQNPDYANVWLTFKVVWNGKQLLNNNYIERDRYWEHPSNIQAEDFEIDIYCHDANSRHVLRYLAEKQRREESEAKAERLASEVSRFHALMKAGSDQAAERACRLTRSAVKIQAKWRQVSTRRWFLQERSEKVWRTQQIKFQAETPYDAILACDSLAKFLEEGKIEFLQKAESHFEVATESANRYRIIAVVGLFDKGKTWLLNKLFGVNLPAGKLCTTRGLSFLWIKERRMLLIDSAGVQSTVSYRKQAVDAIHDAMTTESLVFKVISRISHQMIFVVNDLTWFEQKYLEMLHQNYVQCKKQKELIVVHNLRNTSDLKEATELFRGQVMQCYDGEPSHLGGLNFTAFRGEEAPPVHHVGLCYEFSKAGDEFNAKNREHLLQSLELGNRLGTTMALTDILQSEFSALLPKYVNIETTLPEESVVRSAVSEQTISVSFEKLAEGHNGRAGTFNMHVSPKTSRVTTKTRGIVSALGEIIAHNTGFEPLVNIYDKELEDGKGLHRFICIECPGVSEDEIDIISDDVPNGVKVVINKKPSIKEGAVRKVEPIRQTQGVWMQEFSWDQSEGCFKACEDETTLEHGVLTIVLKKAVPKKWRVGKANGRSDGSGQGQAPSPAGSSFTGSSWIKPSELTLEPTAESLLQPTLASTAEPALEMLAGRAAGA</sequence>
<name>A0A9P1FR39_9DINO</name>
<dbReference type="Gene3D" id="3.40.50.300">
    <property type="entry name" value="P-loop containing nucleotide triphosphate hydrolases"/>
    <property type="match status" value="1"/>
</dbReference>
<dbReference type="EMBL" id="CAMXCT010000829">
    <property type="protein sequence ID" value="CAI3983705.1"/>
    <property type="molecule type" value="Genomic_DNA"/>
</dbReference>
<proteinExistence type="predicted"/>
<evidence type="ECO:0000256" key="1">
    <source>
        <dbReference type="SAM" id="MobiDB-lite"/>
    </source>
</evidence>
<reference evidence="4" key="2">
    <citation type="submission" date="2024-04" db="EMBL/GenBank/DDBJ databases">
        <authorList>
            <person name="Chen Y."/>
            <person name="Shah S."/>
            <person name="Dougan E. K."/>
            <person name="Thang M."/>
            <person name="Chan C."/>
        </authorList>
    </citation>
    <scope>NUCLEOTIDE SEQUENCE [LARGE SCALE GENOMIC DNA]</scope>
</reference>
<dbReference type="EMBL" id="CAMXCT030000829">
    <property type="protein sequence ID" value="CAL4771017.1"/>
    <property type="molecule type" value="Genomic_DNA"/>
</dbReference>
<comment type="caution">
    <text evidence="3">The sequence shown here is derived from an EMBL/GenBank/DDBJ whole genome shotgun (WGS) entry which is preliminary data.</text>
</comment>
<reference evidence="3" key="1">
    <citation type="submission" date="2022-10" db="EMBL/GenBank/DDBJ databases">
        <authorList>
            <person name="Chen Y."/>
            <person name="Dougan E. K."/>
            <person name="Chan C."/>
            <person name="Rhodes N."/>
            <person name="Thang M."/>
        </authorList>
    </citation>
    <scope>NUCLEOTIDE SEQUENCE</scope>
</reference>
<evidence type="ECO:0000313" key="4">
    <source>
        <dbReference type="EMBL" id="CAL1137080.1"/>
    </source>
</evidence>
<accession>A0A9P1FR39</accession>
<evidence type="ECO:0000313" key="6">
    <source>
        <dbReference type="Proteomes" id="UP001152797"/>
    </source>
</evidence>
<dbReference type="Proteomes" id="UP001152797">
    <property type="component" value="Unassembled WGS sequence"/>
</dbReference>
<dbReference type="AlphaFoldDB" id="A0A9P1FR39"/>
<organism evidence="3">
    <name type="scientific">Cladocopium goreaui</name>
    <dbReference type="NCBI Taxonomy" id="2562237"/>
    <lineage>
        <taxon>Eukaryota</taxon>
        <taxon>Sar</taxon>
        <taxon>Alveolata</taxon>
        <taxon>Dinophyceae</taxon>
        <taxon>Suessiales</taxon>
        <taxon>Symbiodiniaceae</taxon>
        <taxon>Cladocopium</taxon>
    </lineage>
</organism>
<keyword evidence="5" id="KW-0346">Stress response</keyword>
<dbReference type="Pfam" id="PF01926">
    <property type="entry name" value="MMR_HSR1"/>
    <property type="match status" value="1"/>
</dbReference>
<dbReference type="InterPro" id="IPR006073">
    <property type="entry name" value="GTP-bd"/>
</dbReference>
<dbReference type="InterPro" id="IPR027417">
    <property type="entry name" value="P-loop_NTPase"/>
</dbReference>
<keyword evidence="6" id="KW-1185">Reference proteome</keyword>
<evidence type="ECO:0000259" key="2">
    <source>
        <dbReference type="Pfam" id="PF01926"/>
    </source>
</evidence>
<dbReference type="PROSITE" id="PS50096">
    <property type="entry name" value="IQ"/>
    <property type="match status" value="1"/>
</dbReference>
<dbReference type="SUPFAM" id="SSF52540">
    <property type="entry name" value="P-loop containing nucleoside triphosphate hydrolases"/>
    <property type="match status" value="1"/>
</dbReference>